<evidence type="ECO:0000313" key="3">
    <source>
        <dbReference type="Ensembl" id="ENSXETP00000104482"/>
    </source>
</evidence>
<name>A0A803J9C6_XENTR</name>
<protein>
    <recommendedName>
        <fullName evidence="2">Reverse transcriptase domain-containing protein</fullName>
    </recommendedName>
</protein>
<dbReference type="CDD" id="cd09076">
    <property type="entry name" value="L1-EN"/>
    <property type="match status" value="1"/>
</dbReference>
<dbReference type="GeneTree" id="ENSGT00940000163630"/>
<reference evidence="3" key="2">
    <citation type="submission" date="2021-03" db="UniProtKB">
        <authorList>
            <consortium name="Ensembl"/>
        </authorList>
    </citation>
    <scope>IDENTIFICATION</scope>
</reference>
<feature type="region of interest" description="Disordered" evidence="1">
    <location>
        <begin position="311"/>
        <end position="330"/>
    </location>
</feature>
<dbReference type="Gene3D" id="3.60.10.10">
    <property type="entry name" value="Endonuclease/exonuclease/phosphatase"/>
    <property type="match status" value="1"/>
</dbReference>
<dbReference type="Pfam" id="PF00078">
    <property type="entry name" value="RVT_1"/>
    <property type="match status" value="1"/>
</dbReference>
<feature type="compositionally biased region" description="Basic and acidic residues" evidence="1">
    <location>
        <begin position="311"/>
        <end position="321"/>
    </location>
</feature>
<sequence>MSDTNIISWNTRGLNSKFKRAQLFDYIKHWKPDLLLLQETHLVGQKLLSLKKRWVAHTYHAPFSTHARGVSILVRKGVLFECLGLNTDFYGRYIVLHCRIANQLITLANVYSPPPADNDLLGKIYTAIASFPSAPICLLGDFNAVLAPHLDRLGQTGTQSTTLAKWADALSLTELWRLKHPQEKQYSCHSPTYGSLSRIDLAFASTGFAQLTVSAEYLPRAFSDHSPLLITLNLSTEARRADWRLCPLWLSNEIVREPSQTEYTAYWELNQGSAPREELWEASKVVARGTLISAIAKARNKSKEEVKEAEAAHGEAEKDHINTQSEESQQLLSQAQRNVELAHTKLTRKRLLYTNQRIFDQGEKAGKLLAYLSKSRDSQTLIPRIRDPNGVLATTPSVILDIFAKYYQDTYQSLYQATPEDLTAFLNKIEFPTLPPAEAARMDAPITEMEVAEALAALPSGKTPGPDGFPVAWYNLQGPLLVHHLHQTYLNAIEKGQLPPSFYEATVVLIAKEGKDPELCDSYRPISLINTDAKIFAKILASRLAKVAPLLIHADQSGFMPGKSTSHNLRRVYTHLQIKHDNCGSRALVSLDAAKAFDSVEWPYLWEVLRKFGLGPQYISWIQLLYKKPKARIKIHGTLSDSFPLHRGTRQGCPLSPLLFAFAIEPLALQIRQSPDIIGYKLHTMEDKLALYADDLLLFLADTSASLRAVLQTLSLFGSYSGLRINRAKSVILPVDPVQNPPADTHGLRWVTKFQYLGIQISPSTAVYVADNIVPLIDQLKSTITFWAKLPLTLWGRINLFKMIYLPKFLYKLHNSPVWVTKKIFQRINSLLIPFIWANRTPRITWKALTAPLSDGGLALPHLHLYFLASQLYYAHAWIHTDGKDPGILILSHQAGSLEVVQNALYKKPSDYPKCPTTGTVPVKAWKVATSLLQCPTPPISPFLPLWNNSNLPHLQGLQDVQYWAQKGINYLGDILDNGKFPSLEQLRDKLNRQDLQVFCYFQLRHAFKAQFSTLEPELTPSNLESTLRNPQTGKLTSRLYKTLLNSIPSPFNTARRKWQQITPNMTNEQWSETTEVLYTDLISLRDRLIQYKFIHQLYMTPTKLQKMGRNPEATCPRCHQTGSSFLHLAWECPPIQRYWSKIIKYMVDNLGFPNLCTPEICLLAQLEDLVPDNKTRSLLRTILYYAKKAVILNWLGNNAPTVKIWQTLINTALPSIRITYEARGCPTKFEKIWSPWLELNPGTPVGI</sequence>
<dbReference type="InterPro" id="IPR005135">
    <property type="entry name" value="Endo/exonuclease/phosphatase"/>
</dbReference>
<dbReference type="AlphaFoldDB" id="A0A803J9C6"/>
<dbReference type="Pfam" id="PF03372">
    <property type="entry name" value="Exo_endo_phos"/>
    <property type="match status" value="1"/>
</dbReference>
<dbReference type="PROSITE" id="PS50878">
    <property type="entry name" value="RT_POL"/>
    <property type="match status" value="1"/>
</dbReference>
<reference evidence="3" key="1">
    <citation type="journal article" date="2010" name="Science">
        <title>The genome of the Western clawed frog Xenopus tropicalis.</title>
        <authorList>
            <person name="Hellsten U."/>
            <person name="Harland R.M."/>
            <person name="Gilchrist M.J."/>
            <person name="Hendrix D."/>
            <person name="Jurka J."/>
            <person name="Kapitonov V."/>
            <person name="Ovcharenko I."/>
            <person name="Putnam N.H."/>
            <person name="Shu S."/>
            <person name="Taher L."/>
            <person name="Blitz I.L."/>
            <person name="Blumberg B."/>
            <person name="Dichmann D.S."/>
            <person name="Dubchak I."/>
            <person name="Amaya E."/>
            <person name="Detter J.C."/>
            <person name="Fletcher R."/>
            <person name="Gerhard D.S."/>
            <person name="Goodstein D."/>
            <person name="Graves T."/>
            <person name="Grigoriev I.V."/>
            <person name="Grimwood J."/>
            <person name="Kawashima T."/>
            <person name="Lindquist E."/>
            <person name="Lucas S.M."/>
            <person name="Mead P.E."/>
            <person name="Mitros T."/>
            <person name="Ogino H."/>
            <person name="Ohta Y."/>
            <person name="Poliakov A.V."/>
            <person name="Pollet N."/>
            <person name="Robert J."/>
            <person name="Salamov A."/>
            <person name="Sater A.K."/>
            <person name="Schmutz J."/>
            <person name="Terry A."/>
            <person name="Vize P.D."/>
            <person name="Warren W.C."/>
            <person name="Wells D."/>
            <person name="Wills A."/>
            <person name="Wilson R.K."/>
            <person name="Zimmerman L.B."/>
            <person name="Zorn A.M."/>
            <person name="Grainger R."/>
            <person name="Grammer T."/>
            <person name="Khokha M.K."/>
            <person name="Richardson P.M."/>
            <person name="Rokhsar D.S."/>
        </authorList>
    </citation>
    <scope>NUCLEOTIDE SEQUENCE [LARGE SCALE GENOMIC DNA]</scope>
    <source>
        <strain evidence="3">Nigerian</strain>
    </source>
</reference>
<dbReference type="GO" id="GO:0003824">
    <property type="term" value="F:catalytic activity"/>
    <property type="evidence" value="ECO:0007669"/>
    <property type="project" value="InterPro"/>
</dbReference>
<dbReference type="InterPro" id="IPR036691">
    <property type="entry name" value="Endo/exonu/phosph_ase_sf"/>
</dbReference>
<dbReference type="InParanoid" id="A0A803J9C6"/>
<dbReference type="InterPro" id="IPR000477">
    <property type="entry name" value="RT_dom"/>
</dbReference>
<dbReference type="PANTHER" id="PTHR31635:SF196">
    <property type="entry name" value="REVERSE TRANSCRIPTASE DOMAIN-CONTAINING PROTEIN-RELATED"/>
    <property type="match status" value="1"/>
</dbReference>
<evidence type="ECO:0000259" key="2">
    <source>
        <dbReference type="PROSITE" id="PS50878"/>
    </source>
</evidence>
<feature type="domain" description="Reverse transcriptase" evidence="2">
    <location>
        <begin position="491"/>
        <end position="761"/>
    </location>
</feature>
<dbReference type="SUPFAM" id="SSF56672">
    <property type="entry name" value="DNA/RNA polymerases"/>
    <property type="match status" value="1"/>
</dbReference>
<dbReference type="PANTHER" id="PTHR31635">
    <property type="entry name" value="REVERSE TRANSCRIPTASE DOMAIN-CONTAINING PROTEIN-RELATED"/>
    <property type="match status" value="1"/>
</dbReference>
<proteinExistence type="predicted"/>
<accession>A0A803J9C6</accession>
<dbReference type="InterPro" id="IPR043502">
    <property type="entry name" value="DNA/RNA_pol_sf"/>
</dbReference>
<dbReference type="CDD" id="cd01650">
    <property type="entry name" value="RT_nLTR_like"/>
    <property type="match status" value="1"/>
</dbReference>
<organism evidence="3">
    <name type="scientific">Xenopus tropicalis</name>
    <name type="common">Western clawed frog</name>
    <name type="synonym">Silurana tropicalis</name>
    <dbReference type="NCBI Taxonomy" id="8364"/>
    <lineage>
        <taxon>Eukaryota</taxon>
        <taxon>Metazoa</taxon>
        <taxon>Chordata</taxon>
        <taxon>Craniata</taxon>
        <taxon>Vertebrata</taxon>
        <taxon>Euteleostomi</taxon>
        <taxon>Amphibia</taxon>
        <taxon>Batrachia</taxon>
        <taxon>Anura</taxon>
        <taxon>Pipoidea</taxon>
        <taxon>Pipidae</taxon>
        <taxon>Xenopodinae</taxon>
        <taxon>Xenopus</taxon>
        <taxon>Silurana</taxon>
    </lineage>
</organism>
<dbReference type="Ensembl" id="ENSXETT00000118753">
    <property type="protein sequence ID" value="ENSXETP00000104482"/>
    <property type="gene ID" value="ENSXETG00000045010"/>
</dbReference>
<dbReference type="SUPFAM" id="SSF56219">
    <property type="entry name" value="DNase I-like"/>
    <property type="match status" value="1"/>
</dbReference>
<evidence type="ECO:0000256" key="1">
    <source>
        <dbReference type="SAM" id="MobiDB-lite"/>
    </source>
</evidence>